<organism evidence="3">
    <name type="scientific">Tanacetum cinerariifolium</name>
    <name type="common">Dalmatian daisy</name>
    <name type="synonym">Chrysanthemum cinerariifolium</name>
    <dbReference type="NCBI Taxonomy" id="118510"/>
    <lineage>
        <taxon>Eukaryota</taxon>
        <taxon>Viridiplantae</taxon>
        <taxon>Streptophyta</taxon>
        <taxon>Embryophyta</taxon>
        <taxon>Tracheophyta</taxon>
        <taxon>Spermatophyta</taxon>
        <taxon>Magnoliopsida</taxon>
        <taxon>eudicotyledons</taxon>
        <taxon>Gunneridae</taxon>
        <taxon>Pentapetalae</taxon>
        <taxon>asterids</taxon>
        <taxon>campanulids</taxon>
        <taxon>Asterales</taxon>
        <taxon>Asteraceae</taxon>
        <taxon>Asteroideae</taxon>
        <taxon>Anthemideae</taxon>
        <taxon>Anthemidinae</taxon>
        <taxon>Tanacetum</taxon>
    </lineage>
</organism>
<accession>A0A6L2LYV9</accession>
<evidence type="ECO:0000259" key="2">
    <source>
        <dbReference type="Pfam" id="PF07727"/>
    </source>
</evidence>
<feature type="compositionally biased region" description="Polar residues" evidence="1">
    <location>
        <begin position="712"/>
        <end position="726"/>
    </location>
</feature>
<dbReference type="PANTHER" id="PTHR11439:SF495">
    <property type="entry name" value="REVERSE TRANSCRIPTASE, RNA-DEPENDENT DNA POLYMERASE-RELATED"/>
    <property type="match status" value="1"/>
</dbReference>
<comment type="caution">
    <text evidence="3">The sequence shown here is derived from an EMBL/GenBank/DDBJ whole genome shotgun (WGS) entry which is preliminary data.</text>
</comment>
<feature type="region of interest" description="Disordered" evidence="1">
    <location>
        <begin position="913"/>
        <end position="938"/>
    </location>
</feature>
<feature type="region of interest" description="Disordered" evidence="1">
    <location>
        <begin position="488"/>
        <end position="521"/>
    </location>
</feature>
<proteinExistence type="predicted"/>
<dbReference type="AlphaFoldDB" id="A0A6L2LYV9"/>
<feature type="domain" description="Reverse transcriptase Ty1/copia-type" evidence="2">
    <location>
        <begin position="742"/>
        <end position="796"/>
    </location>
</feature>
<feature type="region of interest" description="Disordered" evidence="1">
    <location>
        <begin position="701"/>
        <end position="726"/>
    </location>
</feature>
<evidence type="ECO:0000313" key="3">
    <source>
        <dbReference type="EMBL" id="GEU66470.1"/>
    </source>
</evidence>
<name>A0A6L2LYV9_TANCI</name>
<dbReference type="InterPro" id="IPR013103">
    <property type="entry name" value="RVT_2"/>
</dbReference>
<gene>
    <name evidence="3" type="ORF">Tci_038448</name>
</gene>
<feature type="region of interest" description="Disordered" evidence="1">
    <location>
        <begin position="72"/>
        <end position="92"/>
    </location>
</feature>
<protein>
    <submittedName>
        <fullName evidence="3">Retrovirus-related Pol polyprotein from transposon TNT 1-94</fullName>
    </submittedName>
</protein>
<feature type="compositionally biased region" description="Basic and acidic residues" evidence="1">
    <location>
        <begin position="77"/>
        <end position="92"/>
    </location>
</feature>
<feature type="compositionally biased region" description="Basic and acidic residues" evidence="1">
    <location>
        <begin position="490"/>
        <end position="500"/>
    </location>
</feature>
<sequence length="938" mass="105131">MSGAIPAILSPFGDEGTTKNRAFMEIAEDEASVGKANARTKDNQCSVNIKYFPYVSTYEDTTSTILPTLQNSITSKKPPEFTKDDDPLDDHEPDHVESVFKNKMEEEGVVTKNKARLVDKGYRKEEGSGLDLKAYSDSDYAWCNLDRKVKAEYVAAVGCCTQVLWKKTEMANYDVLYDKDKPLSFTQDKFVSAIDLPICKETVPIPPKETISARLATLDFVYNLQNGKKNKELNVFYTRGEKNTKDKHANPAATHGGASNECDEVLRIVRGGNTLTILSPSEEEQAELKDYSLKRKENNLTKEVLFTKSDVSTFEFAPMITYDSEEDDDPLDDHEPDHVESVDILESSEAYDNVLSKSISDDQPTPIISPSADVFKIKIEEEGVVTKNKARLVAKGYRKEEGIYYNETFAPVGRLEAIRIFLAYASYIGFIVYQMDMKSAFLNGKYLRKFMWKNLIGLKVDKPLSFTQEEFVSVIDLPIYKETIPIPPKETGEKNKKDKAANPVATQGEHPSAKIIPSSKQKVKSQWEQPTNLRVANKDLVLQDERITKNREFMVIVEDEPFVGKADARFGQWVDITMKKPGPKVVFGDDCLEDTEGYGSVNCNGITFTKVAYVNDPSSVSKSLISLSDLTANLPDLTLNATSKDINKYSNKVSRTYMIKKKTKSKHLAVQNSFAKKNALLSTRQLLLTLIEEVKANHEPDHAESADIFESTEPQDNVLSESSYDDQPTPIISPSAYVILQNHMDMKSAFLNGKISEKVYVEQPPRSESSEFPNHVFKLNKSLYGLKQAPRAWYQANPKESYLVAVKRIFRYLKGTPNSGLCNQKGSCFDLKAYSDSDYAGCNLDRKDEFISTIGLPIRKDTVPIPLNDTTAHANVTNPTADARKGLAFESAEEQGNQPSTAKAKKVLDQNVKESKDDEFVSMEEVAEEQSKEIPIVE</sequence>
<dbReference type="Pfam" id="PF07727">
    <property type="entry name" value="RVT_2"/>
    <property type="match status" value="2"/>
</dbReference>
<feature type="domain" description="Reverse transcriptase Ty1/copia-type" evidence="2">
    <location>
        <begin position="372"/>
        <end position="461"/>
    </location>
</feature>
<reference evidence="3" key="1">
    <citation type="journal article" date="2019" name="Sci. Rep.">
        <title>Draft genome of Tanacetum cinerariifolium, the natural source of mosquito coil.</title>
        <authorList>
            <person name="Yamashiro T."/>
            <person name="Shiraishi A."/>
            <person name="Satake H."/>
            <person name="Nakayama K."/>
        </authorList>
    </citation>
    <scope>NUCLEOTIDE SEQUENCE</scope>
</reference>
<evidence type="ECO:0000256" key="1">
    <source>
        <dbReference type="SAM" id="MobiDB-lite"/>
    </source>
</evidence>
<dbReference type="EMBL" id="BKCJ010005389">
    <property type="protein sequence ID" value="GEU66470.1"/>
    <property type="molecule type" value="Genomic_DNA"/>
</dbReference>
<dbReference type="PANTHER" id="PTHR11439">
    <property type="entry name" value="GAG-POL-RELATED RETROTRANSPOSON"/>
    <property type="match status" value="1"/>
</dbReference>